<sequence>MKPTLILFGSNSCPSCRTINELISELKDDYNIIRINTISFFSKDGQIKSLGIDNSIIFINNFLQHLGNKFAALFKYNPETKELAYVDLEAYSYTSRIGKEYIKIEDFKKKIDNANYNVWPPENTE</sequence>
<dbReference type="EMBL" id="KY747497">
    <property type="protein sequence ID" value="ASK51258.1"/>
    <property type="molecule type" value="Genomic_DNA"/>
</dbReference>
<keyword evidence="7 9" id="KW-1035">Host cytoplasm</keyword>
<keyword evidence="6" id="KW-1015">Disulfide bond</keyword>
<evidence type="ECO:0000256" key="8">
    <source>
        <dbReference type="ARBA" id="ARBA00023284"/>
    </source>
</evidence>
<evidence type="ECO:0000256" key="3">
    <source>
        <dbReference type="ARBA" id="ARBA00013663"/>
    </source>
</evidence>
<evidence type="ECO:0000256" key="7">
    <source>
        <dbReference type="ARBA" id="ARBA00023200"/>
    </source>
</evidence>
<reference evidence="10 11" key="1">
    <citation type="journal article" date="2017" name="Virus Genes">
        <title>Characterization of Eptesipoxvirus, a novel poxvirus from a microchiropteran bat.</title>
        <authorList>
            <person name="Tu S.L."/>
            <person name="Nakazawa Y."/>
            <person name="Gao J."/>
            <person name="Wilkins K."/>
            <person name="Gallardo-Romero N."/>
            <person name="Li Y."/>
            <person name="Emerson G.L."/>
            <person name="Carroll D.S."/>
            <person name="Upton C."/>
        </authorList>
    </citation>
    <scope>NUCLEOTIDE SEQUENCE [LARGE SCALE GENOMIC DNA]</scope>
    <source>
        <strain evidence="10 11">Washington</strain>
    </source>
</reference>
<comment type="similarity">
    <text evidence="9">Belongs to the glutaredoxin family.</text>
</comment>
<evidence type="ECO:0000256" key="1">
    <source>
        <dbReference type="ARBA" id="ARBA00004192"/>
    </source>
</evidence>
<dbReference type="Pfam" id="PF05768">
    <property type="entry name" value="Glrx-like"/>
    <property type="match status" value="1"/>
</dbReference>
<dbReference type="InterPro" id="IPR008554">
    <property type="entry name" value="Glutaredoxin-like"/>
</dbReference>
<evidence type="ECO:0000313" key="11">
    <source>
        <dbReference type="Proteomes" id="UP000217428"/>
    </source>
</evidence>
<dbReference type="SUPFAM" id="SSF52833">
    <property type="entry name" value="Thioredoxin-like"/>
    <property type="match status" value="1"/>
</dbReference>
<comment type="function">
    <text evidence="9">Glutaredoxin necessary for virion morphogenesis and virus replication.</text>
</comment>
<dbReference type="GO" id="GO:0030430">
    <property type="term" value="C:host cell cytoplasm"/>
    <property type="evidence" value="ECO:0007669"/>
    <property type="project" value="UniProtKB-SubCell"/>
</dbReference>
<evidence type="ECO:0000256" key="4">
    <source>
        <dbReference type="ARBA" id="ARBA00022448"/>
    </source>
</evidence>
<accession>A0A220T6B6</accession>
<dbReference type="OrthoDB" id="14183at10239"/>
<evidence type="ECO:0000313" key="10">
    <source>
        <dbReference type="EMBL" id="ASK51258.1"/>
    </source>
</evidence>
<evidence type="ECO:0000256" key="5">
    <source>
        <dbReference type="ARBA" id="ARBA00022982"/>
    </source>
</evidence>
<evidence type="ECO:0000256" key="2">
    <source>
        <dbReference type="ARBA" id="ARBA00011738"/>
    </source>
</evidence>
<dbReference type="Proteomes" id="UP000217428">
    <property type="component" value="Segment"/>
</dbReference>
<comment type="subunit">
    <text evidence="2">Homodimer.</text>
</comment>
<evidence type="ECO:0000256" key="6">
    <source>
        <dbReference type="ARBA" id="ARBA00023157"/>
    </source>
</evidence>
<keyword evidence="4 9" id="KW-0813">Transport</keyword>
<proteinExistence type="inferred from homology"/>
<keyword evidence="8 9" id="KW-0676">Redox-active center</keyword>
<dbReference type="InterPro" id="IPR036249">
    <property type="entry name" value="Thioredoxin-like_sf"/>
</dbReference>
<keyword evidence="11" id="KW-1185">Reference proteome</keyword>
<comment type="subcellular location">
    <subcellularLocation>
        <location evidence="1 9">Host cytoplasm</location>
    </subcellularLocation>
</comment>
<keyword evidence="5 9" id="KW-0249">Electron transport</keyword>
<protein>
    <recommendedName>
        <fullName evidence="3 9">Glutaredoxin-2</fullName>
    </recommendedName>
</protein>
<dbReference type="Gene3D" id="3.40.30.10">
    <property type="entry name" value="Glutaredoxin"/>
    <property type="match status" value="1"/>
</dbReference>
<organism evidence="10 11">
    <name type="scientific">Eptesipox virus</name>
    <dbReference type="NCBI Taxonomy" id="1329402"/>
    <lineage>
        <taxon>Viruses</taxon>
        <taxon>Varidnaviria</taxon>
        <taxon>Bamfordvirae</taxon>
        <taxon>Nucleocytoviricota</taxon>
        <taxon>Pokkesviricetes</taxon>
        <taxon>Chitovirales</taxon>
        <taxon>Poxviridae</taxon>
        <taxon>Chordopoxvirinae</taxon>
        <taxon>Vespertilionpoxvirus</taxon>
        <taxon>Vespertilionpoxvirus eptesipox</taxon>
    </lineage>
</organism>
<evidence type="ECO:0000256" key="9">
    <source>
        <dbReference type="RuleBase" id="RU363082"/>
    </source>
</evidence>
<name>A0A220T6B6_9POXV</name>
<gene>
    <name evidence="10" type="ORF">EPTV-WA-057</name>
</gene>